<proteinExistence type="predicted"/>
<evidence type="ECO:0000256" key="1">
    <source>
        <dbReference type="ARBA" id="ARBA00023015"/>
    </source>
</evidence>
<dbReference type="AlphaFoldDB" id="A0A7D9H8U6"/>
<accession>A0A7D9H8U6</accession>
<keyword evidence="2" id="KW-0238">DNA-binding</keyword>
<dbReference type="CDD" id="cd00093">
    <property type="entry name" value="HTH_XRE"/>
    <property type="match status" value="1"/>
</dbReference>
<evidence type="ECO:0000256" key="3">
    <source>
        <dbReference type="ARBA" id="ARBA00023163"/>
    </source>
</evidence>
<gene>
    <name evidence="4" type="ORF">JTBM06_V1_210011</name>
</gene>
<name>A0A7D9H8U6_9GAMM</name>
<dbReference type="InterPro" id="IPR001387">
    <property type="entry name" value="Cro/C1-type_HTH"/>
</dbReference>
<dbReference type="Gene3D" id="1.10.260.40">
    <property type="entry name" value="lambda repressor-like DNA-binding domains"/>
    <property type="match status" value="1"/>
</dbReference>
<sequence length="109" mass="12081">MPLSMTLVRGKTMDDKLFKELDANLKEAVKVAKGTVVQKSVYVVLTPVEIKRIRAGVNMSQAVFARSFQLSLDTVKGWEQGKRKPDAAAANFLRLIQADPEHVQRTLAA</sequence>
<dbReference type="PANTHER" id="PTHR36511">
    <property type="entry name" value="MERR FAMILY BACTERIAL REGULATORY PROTEIN"/>
    <property type="match status" value="1"/>
</dbReference>
<evidence type="ECO:0000313" key="4">
    <source>
        <dbReference type="EMBL" id="VUX56000.1"/>
    </source>
</evidence>
<keyword evidence="3" id="KW-0804">Transcription</keyword>
<reference evidence="4" key="1">
    <citation type="submission" date="2019-07" db="EMBL/GenBank/DDBJ databases">
        <authorList>
            <person name="Weber M."/>
            <person name="Kostadinov I."/>
            <person name="Kostadinov D I."/>
        </authorList>
    </citation>
    <scope>NUCLEOTIDE SEQUENCE</scope>
    <source>
        <strain evidence="4">Gfbio:sag-sample-m06:053724c1-46a9-4a36-b237-ea2bf867836b</strain>
    </source>
</reference>
<evidence type="ECO:0000256" key="2">
    <source>
        <dbReference type="ARBA" id="ARBA00023125"/>
    </source>
</evidence>
<organism evidence="4">
    <name type="scientific">uncultured Woeseiaceae bacterium</name>
    <dbReference type="NCBI Taxonomy" id="1983305"/>
    <lineage>
        <taxon>Bacteria</taxon>
        <taxon>Pseudomonadati</taxon>
        <taxon>Pseudomonadota</taxon>
        <taxon>Gammaproteobacteria</taxon>
        <taxon>Woeseiales</taxon>
        <taxon>Woeseiaceae</taxon>
        <taxon>environmental samples</taxon>
    </lineage>
</organism>
<dbReference type="InterPro" id="IPR052359">
    <property type="entry name" value="HTH-type_reg/antitoxin"/>
</dbReference>
<dbReference type="InterPro" id="IPR010982">
    <property type="entry name" value="Lambda_DNA-bd_dom_sf"/>
</dbReference>
<dbReference type="SUPFAM" id="SSF47413">
    <property type="entry name" value="lambda repressor-like DNA-binding domains"/>
    <property type="match status" value="1"/>
</dbReference>
<dbReference type="NCBIfam" id="NF041265">
    <property type="entry name" value="NadS"/>
    <property type="match status" value="1"/>
</dbReference>
<dbReference type="EMBL" id="LR633967">
    <property type="protein sequence ID" value="VUX56000.1"/>
    <property type="molecule type" value="Genomic_DNA"/>
</dbReference>
<protein>
    <submittedName>
        <fullName evidence="4">Putative Antitoxin igA-2</fullName>
    </submittedName>
</protein>
<keyword evidence="1" id="KW-0805">Transcription regulation</keyword>
<dbReference type="InterPro" id="IPR047761">
    <property type="entry name" value="NadS-like"/>
</dbReference>
<dbReference type="GO" id="GO:0003677">
    <property type="term" value="F:DNA binding"/>
    <property type="evidence" value="ECO:0007669"/>
    <property type="project" value="UniProtKB-KW"/>
</dbReference>
<dbReference type="PANTHER" id="PTHR36511:SF3">
    <property type="entry name" value="ANTITOXIN HIGA-2"/>
    <property type="match status" value="1"/>
</dbReference>